<dbReference type="SUPFAM" id="SSF81296">
    <property type="entry name" value="E set domains"/>
    <property type="match status" value="1"/>
</dbReference>
<feature type="region of interest" description="Disordered" evidence="1">
    <location>
        <begin position="419"/>
        <end position="524"/>
    </location>
</feature>
<organism evidence="2 3">
    <name type="scientific">Rhizopus stolonifer</name>
    <name type="common">Rhizopus nigricans</name>
    <dbReference type="NCBI Taxonomy" id="4846"/>
    <lineage>
        <taxon>Eukaryota</taxon>
        <taxon>Fungi</taxon>
        <taxon>Fungi incertae sedis</taxon>
        <taxon>Mucoromycota</taxon>
        <taxon>Mucoromycotina</taxon>
        <taxon>Mucoromycetes</taxon>
        <taxon>Mucorales</taxon>
        <taxon>Mucorineae</taxon>
        <taxon>Rhizopodaceae</taxon>
        <taxon>Rhizopus</taxon>
    </lineage>
</organism>
<evidence type="ECO:0000313" key="3">
    <source>
        <dbReference type="Proteomes" id="UP000253551"/>
    </source>
</evidence>
<dbReference type="InterPro" id="IPR014756">
    <property type="entry name" value="Ig_E-set"/>
</dbReference>
<evidence type="ECO:0008006" key="4">
    <source>
        <dbReference type="Google" id="ProtNLM"/>
    </source>
</evidence>
<feature type="compositionally biased region" description="Basic and acidic residues" evidence="1">
    <location>
        <begin position="483"/>
        <end position="494"/>
    </location>
</feature>
<dbReference type="InterPro" id="IPR014752">
    <property type="entry name" value="Arrestin-like_C"/>
</dbReference>
<comment type="caution">
    <text evidence="2">The sequence shown here is derived from an EMBL/GenBank/DDBJ whole genome shotgun (WGS) entry which is preliminary data.</text>
</comment>
<dbReference type="OrthoDB" id="2333384at2759"/>
<reference evidence="2 3" key="1">
    <citation type="journal article" date="2018" name="G3 (Bethesda)">
        <title>Phylogenetic and Phylogenomic Definition of Rhizopus Species.</title>
        <authorList>
            <person name="Gryganskyi A.P."/>
            <person name="Golan J."/>
            <person name="Dolatabadi S."/>
            <person name="Mondo S."/>
            <person name="Robb S."/>
            <person name="Idnurm A."/>
            <person name="Muszewska A."/>
            <person name="Steczkiewicz K."/>
            <person name="Masonjones S."/>
            <person name="Liao H.L."/>
            <person name="Gajdeczka M.T."/>
            <person name="Anike F."/>
            <person name="Vuek A."/>
            <person name="Anishchenko I.M."/>
            <person name="Voigt K."/>
            <person name="de Hoog G.S."/>
            <person name="Smith M.E."/>
            <person name="Heitman J."/>
            <person name="Vilgalys R."/>
            <person name="Stajich J.E."/>
        </authorList>
    </citation>
    <scope>NUCLEOTIDE SEQUENCE [LARGE SCALE GENOMIC DNA]</scope>
    <source>
        <strain evidence="2 3">LSU 92-RS-03</strain>
    </source>
</reference>
<dbReference type="STRING" id="4846.A0A367KG81"/>
<protein>
    <recommendedName>
        <fullName evidence="4">Arrestin C-terminal-like domain-containing protein</fullName>
    </recommendedName>
</protein>
<dbReference type="EMBL" id="PJQM01001765">
    <property type="protein sequence ID" value="RCI01178.1"/>
    <property type="molecule type" value="Genomic_DNA"/>
</dbReference>
<keyword evidence="3" id="KW-1185">Reference proteome</keyword>
<accession>A0A367KG81</accession>
<evidence type="ECO:0000313" key="2">
    <source>
        <dbReference type="EMBL" id="RCI01178.1"/>
    </source>
</evidence>
<evidence type="ECO:0000256" key="1">
    <source>
        <dbReference type="SAM" id="MobiDB-lite"/>
    </source>
</evidence>
<feature type="compositionally biased region" description="Low complexity" evidence="1">
    <location>
        <begin position="355"/>
        <end position="370"/>
    </location>
</feature>
<feature type="compositionally biased region" description="Basic and acidic residues" evidence="1">
    <location>
        <begin position="435"/>
        <end position="454"/>
    </location>
</feature>
<proteinExistence type="predicted"/>
<name>A0A367KG81_RHIST</name>
<gene>
    <name evidence="2" type="ORF">CU098_010895</name>
</gene>
<sequence length="524" mass="58162">MKEGIQFVKIEPLTDRLEFIGPITKTASGNHLKGTLSISLNRAVKVKSITLKFKGRYNTSRTSDLQSLAMAANALPKLKTKIVERSLALNGGQHSFLWEMVVPNVYPQTIATERCSISYYLELKISLGVGRSFMVEHPMTIQRHLVASTQSAVLLNTRIHKYTSPGKLYCEIEVPKVVCAGQGYFPIFIKYACVHETRIKHISTHITQLETCRARSPAKTETEKRFGEQSVSSKITTDLYPITTSHVETPSSNIDISPLLLTQSIPETIIFGVDSPLVTIAHQLDVTFDLFHSKLQTRIPILMTTVPSSDNMKRISYPAESQIHQKPLSVETSEAKRPISQTPSLRKCLSDQQVGPLDTSLSPSSSTKTAGSAKFLAIDTNLANKLRSMSVDETDEKKSQMYYMNSPSMTGGILSPPMEANAGLFPPPRPRKKTLSSEHPRRHYQTRETMKKIPEALPTPPTSGRLSEFSPMVSPVDGTIGHKRSDAFNNDHRKYPQSITSHYVSAELPPLPPPRSLIPTSEIT</sequence>
<dbReference type="Gene3D" id="2.60.40.640">
    <property type="match status" value="1"/>
</dbReference>
<dbReference type="AlphaFoldDB" id="A0A367KG81"/>
<feature type="region of interest" description="Disordered" evidence="1">
    <location>
        <begin position="328"/>
        <end position="370"/>
    </location>
</feature>
<dbReference type="Proteomes" id="UP000253551">
    <property type="component" value="Unassembled WGS sequence"/>
</dbReference>